<feature type="transmembrane region" description="Helical" evidence="10">
    <location>
        <begin position="118"/>
        <end position="138"/>
    </location>
</feature>
<keyword evidence="11" id="KW-1185">Reference proteome</keyword>
<keyword evidence="6 10" id="KW-1133">Transmembrane helix</keyword>
<evidence type="ECO:0000256" key="6">
    <source>
        <dbReference type="ARBA" id="ARBA00022989"/>
    </source>
</evidence>
<evidence type="ECO:0000256" key="8">
    <source>
        <dbReference type="ARBA" id="ARBA00023136"/>
    </source>
</evidence>
<evidence type="ECO:0000256" key="2">
    <source>
        <dbReference type="ARBA" id="ARBA00008335"/>
    </source>
</evidence>
<dbReference type="CTD" id="388931"/>
<feature type="transmembrane region" description="Helical" evidence="10">
    <location>
        <begin position="371"/>
        <end position="389"/>
    </location>
</feature>
<protein>
    <submittedName>
        <fullName evidence="12">Major facilitator superfamily domain-containing protein 2B</fullName>
    </submittedName>
</protein>
<gene>
    <name evidence="12" type="primary">MFSD2B</name>
</gene>
<dbReference type="GeneID" id="117357021"/>
<evidence type="ECO:0000313" key="12">
    <source>
        <dbReference type="RefSeq" id="XP_033793022.1"/>
    </source>
</evidence>
<dbReference type="GO" id="GO:0005886">
    <property type="term" value="C:plasma membrane"/>
    <property type="evidence" value="ECO:0007669"/>
    <property type="project" value="UniProtKB-SubCell"/>
</dbReference>
<feature type="transmembrane region" description="Helical" evidence="10">
    <location>
        <begin position="395"/>
        <end position="417"/>
    </location>
</feature>
<dbReference type="InterPro" id="IPR039672">
    <property type="entry name" value="MFS_2"/>
</dbReference>
<organism evidence="11 12">
    <name type="scientific">Geotrypetes seraphini</name>
    <name type="common">Gaboon caecilian</name>
    <name type="synonym">Caecilia seraphini</name>
    <dbReference type="NCBI Taxonomy" id="260995"/>
    <lineage>
        <taxon>Eukaryota</taxon>
        <taxon>Metazoa</taxon>
        <taxon>Chordata</taxon>
        <taxon>Craniata</taxon>
        <taxon>Vertebrata</taxon>
        <taxon>Euteleostomi</taxon>
        <taxon>Amphibia</taxon>
        <taxon>Gymnophiona</taxon>
        <taxon>Geotrypetes</taxon>
    </lineage>
</organism>
<evidence type="ECO:0000313" key="11">
    <source>
        <dbReference type="Proteomes" id="UP000515159"/>
    </source>
</evidence>
<dbReference type="PANTHER" id="PTHR11328:SF30">
    <property type="entry name" value="SPHINGOSINE-1-PHOSPHATE TRANSPORTER MFSD2B"/>
    <property type="match status" value="1"/>
</dbReference>
<dbReference type="RefSeq" id="XP_033793022.1">
    <property type="nucleotide sequence ID" value="XM_033937131.1"/>
</dbReference>
<keyword evidence="8 10" id="KW-0472">Membrane</keyword>
<keyword evidence="7" id="KW-0445">Lipid transport</keyword>
<keyword evidence="3" id="KW-0813">Transport</keyword>
<dbReference type="InParanoid" id="A0A6P8PYA9"/>
<name>A0A6P8PYA9_GEOSA</name>
<dbReference type="GO" id="GO:0015293">
    <property type="term" value="F:symporter activity"/>
    <property type="evidence" value="ECO:0007669"/>
    <property type="project" value="InterPro"/>
</dbReference>
<dbReference type="Proteomes" id="UP000515159">
    <property type="component" value="Chromosome 3"/>
</dbReference>
<evidence type="ECO:0000256" key="4">
    <source>
        <dbReference type="ARBA" id="ARBA00022475"/>
    </source>
</evidence>
<feature type="transmembrane region" description="Helical" evidence="10">
    <location>
        <begin position="254"/>
        <end position="277"/>
    </location>
</feature>
<evidence type="ECO:0000256" key="3">
    <source>
        <dbReference type="ARBA" id="ARBA00022448"/>
    </source>
</evidence>
<dbReference type="GO" id="GO:0008643">
    <property type="term" value="P:carbohydrate transport"/>
    <property type="evidence" value="ECO:0007669"/>
    <property type="project" value="InterPro"/>
</dbReference>
<feature type="transmembrane region" description="Helical" evidence="10">
    <location>
        <begin position="150"/>
        <end position="174"/>
    </location>
</feature>
<dbReference type="InterPro" id="IPR036259">
    <property type="entry name" value="MFS_trans_sf"/>
</dbReference>
<keyword evidence="5 10" id="KW-0812">Transmembrane</keyword>
<dbReference type="Pfam" id="PF13347">
    <property type="entry name" value="MFS_2"/>
    <property type="match status" value="1"/>
</dbReference>
<accession>A0A6P8PYA9</accession>
<dbReference type="KEGG" id="gsh:117357021"/>
<comment type="subcellular location">
    <subcellularLocation>
        <location evidence="1">Cell membrane</location>
        <topology evidence="1">Multi-pass membrane protein</topology>
    </subcellularLocation>
</comment>
<dbReference type="CDD" id="cd17452">
    <property type="entry name" value="MFS_MFSD2B"/>
    <property type="match status" value="1"/>
</dbReference>
<evidence type="ECO:0000256" key="10">
    <source>
        <dbReference type="SAM" id="Phobius"/>
    </source>
</evidence>
<dbReference type="FunFam" id="1.20.1250.20:FF:000185">
    <property type="entry name" value="sodium-dependent lysophosphatidylcholine symporter 1 isoform X1"/>
    <property type="match status" value="1"/>
</dbReference>
<dbReference type="FunFam" id="1.20.1250.20:FF:000183">
    <property type="entry name" value="sodium-dependent lysophosphatidylcholine symporter 1 isoform X2"/>
    <property type="match status" value="1"/>
</dbReference>
<dbReference type="SUPFAM" id="SSF103473">
    <property type="entry name" value="MFS general substrate transporter"/>
    <property type="match status" value="1"/>
</dbReference>
<dbReference type="PANTHER" id="PTHR11328">
    <property type="entry name" value="MAJOR FACILITATOR SUPERFAMILY DOMAIN-CONTAINING PROTEIN"/>
    <property type="match status" value="1"/>
</dbReference>
<keyword evidence="4" id="KW-1003">Cell membrane</keyword>
<evidence type="ECO:0000256" key="5">
    <source>
        <dbReference type="ARBA" id="ARBA00022692"/>
    </source>
</evidence>
<comment type="similarity">
    <text evidence="2">Belongs to the major facilitator superfamily.</text>
</comment>
<feature type="transmembrane region" description="Helical" evidence="10">
    <location>
        <begin position="343"/>
        <end position="364"/>
    </location>
</feature>
<dbReference type="Gene3D" id="1.20.1250.20">
    <property type="entry name" value="MFS general substrate transporter like domains"/>
    <property type="match status" value="1"/>
</dbReference>
<evidence type="ECO:0000256" key="9">
    <source>
        <dbReference type="SAM" id="MobiDB-lite"/>
    </source>
</evidence>
<dbReference type="AlphaFoldDB" id="A0A6P8PYA9"/>
<reference evidence="12" key="1">
    <citation type="submission" date="2025-08" db="UniProtKB">
        <authorList>
            <consortium name="RefSeq"/>
        </authorList>
    </citation>
    <scope>IDENTIFICATION</scope>
</reference>
<feature type="region of interest" description="Disordered" evidence="9">
    <location>
        <begin position="1"/>
        <end position="25"/>
    </location>
</feature>
<evidence type="ECO:0000256" key="1">
    <source>
        <dbReference type="ARBA" id="ARBA00004651"/>
    </source>
</evidence>
<feature type="transmembrane region" description="Helical" evidence="10">
    <location>
        <begin position="437"/>
        <end position="459"/>
    </location>
</feature>
<dbReference type="OrthoDB" id="197206at2759"/>
<feature type="transmembrane region" description="Helical" evidence="10">
    <location>
        <begin position="306"/>
        <end position="323"/>
    </location>
</feature>
<dbReference type="GO" id="GO:0046624">
    <property type="term" value="F:sphingolipid transporter activity"/>
    <property type="evidence" value="ECO:0007669"/>
    <property type="project" value="TreeGrafter"/>
</dbReference>
<dbReference type="GO" id="GO:0051977">
    <property type="term" value="P:lysophospholipid transport"/>
    <property type="evidence" value="ECO:0007669"/>
    <property type="project" value="UniProtKB-ARBA"/>
</dbReference>
<sequence length="532" mass="59015">MPPAAMAERPGDTKHTSKGVSRGSGTRLNQLLRARQIKKEKKLSILSKLCYAIGGAPNQVAGSASAFFLQIYLLDVAQITPLQTSLVLSIGKVWGGITDPIVGYFINKSKWTRIGRLMPWMIGCTPFLTVSYFFLWFAPPFLTGRVLWYLTFYCLFQALAMVFHVPYSTLTMFLSTDQTERDSATAYRMTVEVLGTLLGAAVQGQIVASAHTSAHCVSNNATAEFVENSTHIALVPHNSSLYQPLAYQLHAEKVYMIAAGIIGGVYLFCTVILFLGVTEKDDPYALNSDSVMPFFRGFKLTMKHGPYLNLMAAFLLISAAVQLEQSNFVLFCTHAADLRDHFQNLVLTILISAVLSVPFWQWFLHRFSKKSATFGISWMIPFAVLLVTIPNLTVAYLVAVTSGLSIAASLLLPWSMLPDVVDDFRLLNPQAKGLETIFYSSFVFFTRLSAGIALGISSLSLEFTGYMTGACKQSYQVAITLRVLIGAVPAVLIIMGLLLFIFYPITEEKRRQNEHALNMIRYRPKRRPTLLG</sequence>
<proteinExistence type="inferred from homology"/>
<evidence type="ECO:0000256" key="7">
    <source>
        <dbReference type="ARBA" id="ARBA00023055"/>
    </source>
</evidence>
<feature type="transmembrane region" description="Helical" evidence="10">
    <location>
        <begin position="479"/>
        <end position="503"/>
    </location>
</feature>